<evidence type="ECO:0000256" key="2">
    <source>
        <dbReference type="ARBA" id="ARBA00022741"/>
    </source>
</evidence>
<dbReference type="Pfam" id="PF00118">
    <property type="entry name" value="Cpn60_TCP1"/>
    <property type="match status" value="1"/>
</dbReference>
<dbReference type="GO" id="GO:0140662">
    <property type="term" value="F:ATP-dependent protein folding chaperone"/>
    <property type="evidence" value="ECO:0007669"/>
    <property type="project" value="InterPro"/>
</dbReference>
<dbReference type="WBParaSite" id="HPBE_0001630301-mRNA-1">
    <property type="protein sequence ID" value="HPBE_0001630301-mRNA-1"/>
    <property type="gene ID" value="HPBE_0001630301"/>
</dbReference>
<dbReference type="GO" id="GO:0005524">
    <property type="term" value="F:ATP binding"/>
    <property type="evidence" value="ECO:0007669"/>
    <property type="project" value="UniProtKB-KW"/>
</dbReference>
<dbReference type="PROSITE" id="PS00751">
    <property type="entry name" value="TCP1_2"/>
    <property type="match status" value="1"/>
</dbReference>
<proteinExistence type="inferred from homology"/>
<dbReference type="Proteomes" id="UP000050761">
    <property type="component" value="Unassembled WGS sequence"/>
</dbReference>
<keyword evidence="2 5" id="KW-0547">Nucleotide-binding</keyword>
<reference evidence="6 7" key="1">
    <citation type="submission" date="2018-11" db="EMBL/GenBank/DDBJ databases">
        <authorList>
            <consortium name="Pathogen Informatics"/>
        </authorList>
    </citation>
    <scope>NUCLEOTIDE SEQUENCE [LARGE SCALE GENOMIC DNA]</scope>
</reference>
<evidence type="ECO:0000313" key="6">
    <source>
        <dbReference type="EMBL" id="VDP05499.1"/>
    </source>
</evidence>
<evidence type="ECO:0000256" key="5">
    <source>
        <dbReference type="RuleBase" id="RU004187"/>
    </source>
</evidence>
<dbReference type="OrthoDB" id="496at2759"/>
<sequence length="118" mass="13162">MASMAQLMFDEFGQPFIVMRDQEKQKRLTGLEALKVSADGEVTITNDGATIMEKMDVQHHVAKLMVELSKSQDAEIGDGTTGVVAVQIWIKKRQFSPELRNAYFNYGSFGIVATPCFQ</sequence>
<evidence type="ECO:0000313" key="8">
    <source>
        <dbReference type="WBParaSite" id="HPBE_0001630301-mRNA-1"/>
    </source>
</evidence>
<dbReference type="InterPro" id="IPR017998">
    <property type="entry name" value="Chaperone_TCP-1"/>
</dbReference>
<evidence type="ECO:0000313" key="7">
    <source>
        <dbReference type="Proteomes" id="UP000050761"/>
    </source>
</evidence>
<accession>A0A183G484</accession>
<dbReference type="PANTHER" id="PTHR11353">
    <property type="entry name" value="CHAPERONIN"/>
    <property type="match status" value="1"/>
</dbReference>
<protein>
    <submittedName>
        <fullName evidence="8">Chaperonin Cpn60/TCP-1</fullName>
    </submittedName>
</protein>
<dbReference type="InterPro" id="IPR027413">
    <property type="entry name" value="GROEL-like_equatorial_sf"/>
</dbReference>
<evidence type="ECO:0000256" key="1">
    <source>
        <dbReference type="ARBA" id="ARBA00008020"/>
    </source>
</evidence>
<organism evidence="7 8">
    <name type="scientific">Heligmosomoides polygyrus</name>
    <name type="common">Parasitic roundworm</name>
    <dbReference type="NCBI Taxonomy" id="6339"/>
    <lineage>
        <taxon>Eukaryota</taxon>
        <taxon>Metazoa</taxon>
        <taxon>Ecdysozoa</taxon>
        <taxon>Nematoda</taxon>
        <taxon>Chromadorea</taxon>
        <taxon>Rhabditida</taxon>
        <taxon>Rhabditina</taxon>
        <taxon>Rhabditomorpha</taxon>
        <taxon>Strongyloidea</taxon>
        <taxon>Heligmosomidae</taxon>
        <taxon>Heligmosomoides</taxon>
    </lineage>
</organism>
<dbReference type="AlphaFoldDB" id="A0A183G484"/>
<dbReference type="EMBL" id="UZAH01029339">
    <property type="protein sequence ID" value="VDP05499.1"/>
    <property type="molecule type" value="Genomic_DNA"/>
</dbReference>
<comment type="similarity">
    <text evidence="1 5">Belongs to the TCP-1 chaperonin family.</text>
</comment>
<dbReference type="PROSITE" id="PS00995">
    <property type="entry name" value="TCP1_3"/>
    <property type="match status" value="1"/>
</dbReference>
<dbReference type="PRINTS" id="PR00304">
    <property type="entry name" value="TCOMPLEXTCP1"/>
</dbReference>
<dbReference type="GO" id="GO:0051082">
    <property type="term" value="F:unfolded protein binding"/>
    <property type="evidence" value="ECO:0007669"/>
    <property type="project" value="InterPro"/>
</dbReference>
<keyword evidence="7" id="KW-1185">Reference proteome</keyword>
<evidence type="ECO:0000256" key="3">
    <source>
        <dbReference type="ARBA" id="ARBA00022840"/>
    </source>
</evidence>
<accession>A0A3P8DZK2</accession>
<dbReference type="GO" id="GO:0016887">
    <property type="term" value="F:ATP hydrolysis activity"/>
    <property type="evidence" value="ECO:0007669"/>
    <property type="project" value="InterPro"/>
</dbReference>
<dbReference type="Gene3D" id="1.10.560.10">
    <property type="entry name" value="GroEL-like equatorial domain"/>
    <property type="match status" value="1"/>
</dbReference>
<evidence type="ECO:0000256" key="4">
    <source>
        <dbReference type="ARBA" id="ARBA00023186"/>
    </source>
</evidence>
<dbReference type="InterPro" id="IPR002423">
    <property type="entry name" value="Cpn60/GroEL/TCP-1"/>
</dbReference>
<name>A0A183G484_HELPZ</name>
<reference evidence="8" key="2">
    <citation type="submission" date="2019-09" db="UniProtKB">
        <authorList>
            <consortium name="WormBaseParasite"/>
        </authorList>
    </citation>
    <scope>IDENTIFICATION</scope>
</reference>
<keyword evidence="4 5" id="KW-0143">Chaperone</keyword>
<gene>
    <name evidence="6" type="ORF">HPBE_LOCUS16302</name>
</gene>
<dbReference type="InterPro" id="IPR002194">
    <property type="entry name" value="Chaperonin_TCP-1_CS"/>
</dbReference>
<dbReference type="SUPFAM" id="SSF48592">
    <property type="entry name" value="GroEL equatorial domain-like"/>
    <property type="match status" value="1"/>
</dbReference>
<keyword evidence="3 5" id="KW-0067">ATP-binding</keyword>